<dbReference type="Pfam" id="PF03456">
    <property type="entry name" value="uDENN"/>
    <property type="match status" value="1"/>
</dbReference>
<evidence type="ECO:0000313" key="7">
    <source>
        <dbReference type="Proteomes" id="UP000472241"/>
    </source>
</evidence>
<name>A0A667IRY8_LYNCA</name>
<feature type="compositionally biased region" description="Basic and acidic residues" evidence="4">
    <location>
        <begin position="605"/>
        <end position="617"/>
    </location>
</feature>
<gene>
    <name evidence="6" type="primary">DENND1A</name>
</gene>
<dbReference type="Proteomes" id="UP000472241">
    <property type="component" value="Unplaced"/>
</dbReference>
<dbReference type="Ensembl" id="ENSLCNT00005030799.1">
    <property type="protein sequence ID" value="ENSLCNP00005027567.1"/>
    <property type="gene ID" value="ENSLCNG00005017872.1"/>
</dbReference>
<feature type="region of interest" description="Disordered" evidence="4">
    <location>
        <begin position="547"/>
        <end position="577"/>
    </location>
</feature>
<evidence type="ECO:0000259" key="5">
    <source>
        <dbReference type="PROSITE" id="PS50211"/>
    </source>
</evidence>
<feature type="region of interest" description="Disordered" evidence="4">
    <location>
        <begin position="403"/>
        <end position="493"/>
    </location>
</feature>
<proteinExistence type="predicted"/>
<dbReference type="GO" id="GO:0005085">
    <property type="term" value="F:guanyl-nucleotide exchange factor activity"/>
    <property type="evidence" value="ECO:0007669"/>
    <property type="project" value="UniProtKB-KW"/>
</dbReference>
<evidence type="ECO:0000313" key="6">
    <source>
        <dbReference type="Ensembl" id="ENSLCNP00005027567.1"/>
    </source>
</evidence>
<evidence type="ECO:0000256" key="4">
    <source>
        <dbReference type="SAM" id="MobiDB-lite"/>
    </source>
</evidence>
<dbReference type="GO" id="GO:0030136">
    <property type="term" value="C:clathrin-coated vesicle"/>
    <property type="evidence" value="ECO:0007669"/>
    <property type="project" value="UniProtKB-SubCell"/>
</dbReference>
<dbReference type="Gene3D" id="3.40.50.11500">
    <property type="match status" value="1"/>
</dbReference>
<dbReference type="PROSITE" id="PS50211">
    <property type="entry name" value="DENN"/>
    <property type="match status" value="1"/>
</dbReference>
<dbReference type="InterPro" id="IPR005113">
    <property type="entry name" value="uDENN_dom"/>
</dbReference>
<evidence type="ECO:0000256" key="3">
    <source>
        <dbReference type="ARBA" id="ARBA00023329"/>
    </source>
</evidence>
<dbReference type="InterPro" id="IPR001194">
    <property type="entry name" value="cDENN_dom"/>
</dbReference>
<dbReference type="AlphaFoldDB" id="A0A667IRY8"/>
<dbReference type="Pfam" id="PF02141">
    <property type="entry name" value="DENN"/>
    <property type="match status" value="1"/>
</dbReference>
<dbReference type="SMART" id="SM00799">
    <property type="entry name" value="DENN"/>
    <property type="match status" value="1"/>
</dbReference>
<keyword evidence="2" id="KW-0344">Guanine-nucleotide releasing factor</keyword>
<dbReference type="FunFam" id="3.30.450.200:FF:000003">
    <property type="entry name" value="DENN domain containing 1A"/>
    <property type="match status" value="1"/>
</dbReference>
<feature type="compositionally biased region" description="Basic and acidic residues" evidence="4">
    <location>
        <begin position="747"/>
        <end position="759"/>
    </location>
</feature>
<evidence type="ECO:0000256" key="2">
    <source>
        <dbReference type="ARBA" id="ARBA00022658"/>
    </source>
</evidence>
<keyword evidence="7" id="KW-1185">Reference proteome</keyword>
<dbReference type="GO" id="GO:1901981">
    <property type="term" value="F:phosphatidylinositol phosphate binding"/>
    <property type="evidence" value="ECO:0007669"/>
    <property type="project" value="TreeGrafter"/>
</dbReference>
<dbReference type="GO" id="GO:0032456">
    <property type="term" value="P:endocytic recycling"/>
    <property type="evidence" value="ECO:0007669"/>
    <property type="project" value="TreeGrafter"/>
</dbReference>
<dbReference type="InterPro" id="IPR040032">
    <property type="entry name" value="DENND1A/B/C"/>
</dbReference>
<feature type="compositionally biased region" description="Low complexity" evidence="4">
    <location>
        <begin position="956"/>
        <end position="965"/>
    </location>
</feature>
<sequence length="1022" mass="112620">MLKWPILGQVALFQILRCKRQFPEDYSDQEVLQTLTKFCFPFYVDSLTVSQVGQNFTFVLTDIDSKQRFGFCRLSSGAKSCFCILSYLPWFEVFYKLLNILADYTTKGQENQWNELLETLHKLPIPDPGVSVHLSVHSYFTVPDTRELPSIPENRNLTEYFVAVDVNNMLHLYASMLYERRILIICSKLSTLTACIHGSAAMLYPMFWQHVYIPVLPPHLLDYCCAPMPYLIGIHLSLMEISSLKNRLKKVSTTTGDGVARAFLKAQAAFFGSYRNALKIEPEEPITFCEEAFVSHYRSGAMRQFLQNAIQLQLFKQFIDGRLDLLNSGEGFSDVFEEEISMGEYAGSDKLYHQWLSTVRKGSGAILNTVKTKANPAMKTVYKFAKDHAKMGIKEVKNRLKQKDITENGCAPTMEEQPPKTVPSPLVEAKDPKLREDRRPITVHFGQPQRLRPTRPPPPKIQRSRPVRPPRPHVVKRPKSNITVEGRRTSVSSPEHLVKPLRHYAVFLSEDSSDDECQREEGPSSGFTESFFFSAPFEWPQPYRTLKESDSAEGDEAESPEQRVREPTGPAPAPPDRAASIDLLEDVFNNLDMDVPLQPLGQAKSLEDLRTPKDLREQPGTFDYQRLDLSRSDRSRGMPVALKLTHPYNKLWSLGQDDMAIPSKLPASSPEKPSSLLGSSLALPRRPPAQDSILNPSDKEEAPTPTPGSITIPRPQGRKTPELGIVPPPPTARPAKLQAASAALGDFSERPQAEWERRAPLSPAPFPGLLPSAARQGPTEPLQPLSLAPGAAGTSGDALLALLDPLNTAWPGSTLPPGPSAPNVATSFTPQFSFPPTGTPTPFPQPSLNPFVPTVPAALPAMPLVSTPAGPFGAPPAPLGPAFAPSLLLSSSGFCVPHRSQPNLSALSMPNLFGQMPMGAHTSPLQPLGPPMVAPSRIRTLPLARSSARAAEAKQGLALRPGEAPLLPPRPPQGLEPALQPSAPQEARDPFEDLLRKTKQDVSPAPAPGSVEQLRKQWETFE</sequence>
<feature type="domain" description="UDENN" evidence="5">
    <location>
        <begin position="1"/>
        <end position="329"/>
    </location>
</feature>
<feature type="compositionally biased region" description="Basic and acidic residues" evidence="4">
    <location>
        <begin position="986"/>
        <end position="1000"/>
    </location>
</feature>
<dbReference type="SMART" id="SM00801">
    <property type="entry name" value="dDENN"/>
    <property type="match status" value="1"/>
</dbReference>
<accession>A0A667IRY8</accession>
<dbReference type="Gene3D" id="3.30.450.200">
    <property type="match status" value="1"/>
</dbReference>
<dbReference type="PANTHER" id="PTHR13196">
    <property type="entry name" value="DENN DOMAIN-CONTAINING"/>
    <property type="match status" value="1"/>
</dbReference>
<feature type="region of interest" description="Disordered" evidence="4">
    <location>
        <begin position="947"/>
        <end position="1022"/>
    </location>
</feature>
<dbReference type="GO" id="GO:0006897">
    <property type="term" value="P:endocytosis"/>
    <property type="evidence" value="ECO:0007669"/>
    <property type="project" value="TreeGrafter"/>
</dbReference>
<keyword evidence="3" id="KW-0968">Cytoplasmic vesicle</keyword>
<reference evidence="6" key="1">
    <citation type="submission" date="2025-08" db="UniProtKB">
        <authorList>
            <consortium name="Ensembl"/>
        </authorList>
    </citation>
    <scope>IDENTIFICATION</scope>
</reference>
<dbReference type="InterPro" id="IPR043153">
    <property type="entry name" value="DENN_C"/>
</dbReference>
<feature type="compositionally biased region" description="Low complexity" evidence="4">
    <location>
        <begin position="673"/>
        <end position="684"/>
    </location>
</feature>
<feature type="region of interest" description="Disordered" evidence="4">
    <location>
        <begin position="811"/>
        <end position="846"/>
    </location>
</feature>
<dbReference type="InterPro" id="IPR037516">
    <property type="entry name" value="Tripartite_DENN"/>
</dbReference>
<feature type="compositionally biased region" description="Pro residues" evidence="4">
    <location>
        <begin position="837"/>
        <end position="846"/>
    </location>
</feature>
<evidence type="ECO:0000256" key="1">
    <source>
        <dbReference type="ARBA" id="ARBA00004132"/>
    </source>
</evidence>
<feature type="compositionally biased region" description="Basic residues" evidence="4">
    <location>
        <begin position="462"/>
        <end position="479"/>
    </location>
</feature>
<organism evidence="6 7">
    <name type="scientific">Lynx canadensis</name>
    <name type="common">Canada lynx</name>
    <name type="synonym">Felis canadensis</name>
    <dbReference type="NCBI Taxonomy" id="61383"/>
    <lineage>
        <taxon>Eukaryota</taxon>
        <taxon>Metazoa</taxon>
        <taxon>Chordata</taxon>
        <taxon>Craniata</taxon>
        <taxon>Vertebrata</taxon>
        <taxon>Euteleostomi</taxon>
        <taxon>Mammalia</taxon>
        <taxon>Eutheria</taxon>
        <taxon>Laurasiatheria</taxon>
        <taxon>Carnivora</taxon>
        <taxon>Feliformia</taxon>
        <taxon>Felidae</taxon>
        <taxon>Felinae</taxon>
        <taxon>Lynx</taxon>
    </lineage>
</organism>
<protein>
    <submittedName>
        <fullName evidence="6">DENN domain containing 1A</fullName>
    </submittedName>
</protein>
<feature type="region of interest" description="Disordered" evidence="4">
    <location>
        <begin position="603"/>
        <end position="623"/>
    </location>
</feature>
<feature type="region of interest" description="Disordered" evidence="4">
    <location>
        <begin position="663"/>
        <end position="791"/>
    </location>
</feature>
<comment type="subcellular location">
    <subcellularLocation>
        <location evidence="1">Cytoplasmic vesicle</location>
        <location evidence="1">Clathrin-coated vesicle</location>
    </subcellularLocation>
</comment>
<dbReference type="SMART" id="SM00800">
    <property type="entry name" value="uDENN"/>
    <property type="match status" value="1"/>
</dbReference>
<feature type="compositionally biased region" description="Low complexity" evidence="4">
    <location>
        <begin position="826"/>
        <end position="836"/>
    </location>
</feature>
<dbReference type="Pfam" id="PF03455">
    <property type="entry name" value="dDENN"/>
    <property type="match status" value="1"/>
</dbReference>
<dbReference type="GO" id="GO:0005829">
    <property type="term" value="C:cytosol"/>
    <property type="evidence" value="ECO:0007669"/>
    <property type="project" value="TreeGrafter"/>
</dbReference>
<feature type="compositionally biased region" description="Basic and acidic residues" evidence="4">
    <location>
        <begin position="1013"/>
        <end position="1022"/>
    </location>
</feature>
<reference evidence="6" key="2">
    <citation type="submission" date="2025-09" db="UniProtKB">
        <authorList>
            <consortium name="Ensembl"/>
        </authorList>
    </citation>
    <scope>IDENTIFICATION</scope>
</reference>
<dbReference type="PANTHER" id="PTHR13196:SF22">
    <property type="entry name" value="DENN DOMAIN-CONTAINING PROTEIN 1A"/>
    <property type="match status" value="1"/>
</dbReference>
<dbReference type="InterPro" id="IPR005112">
    <property type="entry name" value="dDENN_dom"/>
</dbReference>
<feature type="compositionally biased region" description="Basic and acidic residues" evidence="4">
    <location>
        <begin position="428"/>
        <end position="440"/>
    </location>
</feature>
<dbReference type="Gene3D" id="6.10.140.1000">
    <property type="match status" value="1"/>
</dbReference>